<evidence type="ECO:0000313" key="1">
    <source>
        <dbReference type="EMBL" id="KAK1146408.1"/>
    </source>
</evidence>
<dbReference type="Proteomes" id="UP001177260">
    <property type="component" value="Unassembled WGS sequence"/>
</dbReference>
<protein>
    <submittedName>
        <fullName evidence="1">Uncharacterized protein</fullName>
    </submittedName>
</protein>
<sequence length="194" mass="21684">MRSAFSLLNGLRAAQPSLPRTISHSASRSLTQLTYRSTRPSLASFSSPLNIQNRALFSTSIRQNSNSAPTNKPLTDQESSAARDAENEEQNRKRREEEPAYQLVFTCKPCGERSAHRVSKHGYHRGTVLIRCPKCQNRHVMSDHLNIFFDKKTTIEDLLAEKGAKVTKGYVDGDMEFWDDGVAHKRSGSGESSS</sequence>
<evidence type="ECO:0000313" key="2">
    <source>
        <dbReference type="Proteomes" id="UP001177260"/>
    </source>
</evidence>
<comment type="caution">
    <text evidence="1">The sequence shown here is derived from an EMBL/GenBank/DDBJ whole genome shotgun (WGS) entry which is preliminary data.</text>
</comment>
<name>A0ACC3B7T1_9EURO</name>
<organism evidence="1 2">
    <name type="scientific">Aspergillus melleus</name>
    <dbReference type="NCBI Taxonomy" id="138277"/>
    <lineage>
        <taxon>Eukaryota</taxon>
        <taxon>Fungi</taxon>
        <taxon>Dikarya</taxon>
        <taxon>Ascomycota</taxon>
        <taxon>Pezizomycotina</taxon>
        <taxon>Eurotiomycetes</taxon>
        <taxon>Eurotiomycetidae</taxon>
        <taxon>Eurotiales</taxon>
        <taxon>Aspergillaceae</taxon>
        <taxon>Aspergillus</taxon>
        <taxon>Aspergillus subgen. Circumdati</taxon>
    </lineage>
</organism>
<reference evidence="1 2" key="1">
    <citation type="journal article" date="2023" name="ACS Omega">
        <title>Identification of the Neoaspergillic Acid Biosynthesis Gene Cluster by Establishing an In Vitro CRISPR-Ribonucleoprotein Genetic System in Aspergillus melleus.</title>
        <authorList>
            <person name="Yuan B."/>
            <person name="Grau M.F."/>
            <person name="Murata R.M."/>
            <person name="Torok T."/>
            <person name="Venkateswaran K."/>
            <person name="Stajich J.E."/>
            <person name="Wang C.C.C."/>
        </authorList>
    </citation>
    <scope>NUCLEOTIDE SEQUENCE [LARGE SCALE GENOMIC DNA]</scope>
    <source>
        <strain evidence="1 2">IMV 1140</strain>
    </source>
</reference>
<gene>
    <name evidence="1" type="ORF">N8T08_003195</name>
</gene>
<proteinExistence type="predicted"/>
<keyword evidence="2" id="KW-1185">Reference proteome</keyword>
<dbReference type="EMBL" id="JAOPJF010000018">
    <property type="protein sequence ID" value="KAK1146408.1"/>
    <property type="molecule type" value="Genomic_DNA"/>
</dbReference>
<accession>A0ACC3B7T1</accession>